<dbReference type="AlphaFoldDB" id="A0A932MQT5"/>
<keyword evidence="1" id="KW-0648">Protein biosynthesis</keyword>
<keyword evidence="1" id="KW-0251">Elongation factor</keyword>
<name>A0A932MQT5_UNCTE</name>
<reference evidence="1" key="1">
    <citation type="submission" date="2020-07" db="EMBL/GenBank/DDBJ databases">
        <title>Huge and variable diversity of episymbiotic CPR bacteria and DPANN archaea in groundwater ecosystems.</title>
        <authorList>
            <person name="He C.Y."/>
            <person name="Keren R."/>
            <person name="Whittaker M."/>
            <person name="Farag I.F."/>
            <person name="Doudna J."/>
            <person name="Cate J.H.D."/>
            <person name="Banfield J.F."/>
        </authorList>
    </citation>
    <scope>NUCLEOTIDE SEQUENCE</scope>
    <source>
        <strain evidence="1">NC_groundwater_763_Ag_S-0.2um_68_21</strain>
    </source>
</reference>
<gene>
    <name evidence="1" type="ORF">HYZ11_12465</name>
</gene>
<sequence length="92" mass="10397">MTEHRIGRITHYYKRLGVAALELEEPLRVGDRVHIAGHTTDLAQPVETLEIDHRRVLKALPGQSAGVKVYGRVRPGDAVLLEEEDGDEEFLW</sequence>
<comment type="caution">
    <text evidence="1">The sequence shown here is derived from an EMBL/GenBank/DDBJ whole genome shotgun (WGS) entry which is preliminary data.</text>
</comment>
<proteinExistence type="predicted"/>
<organism evidence="1 2">
    <name type="scientific">Tectimicrobiota bacterium</name>
    <dbReference type="NCBI Taxonomy" id="2528274"/>
    <lineage>
        <taxon>Bacteria</taxon>
        <taxon>Pseudomonadati</taxon>
        <taxon>Nitrospinota/Tectimicrobiota group</taxon>
        <taxon>Candidatus Tectimicrobiota</taxon>
    </lineage>
</organism>
<accession>A0A932MQT5</accession>
<evidence type="ECO:0000313" key="2">
    <source>
        <dbReference type="Proteomes" id="UP000782312"/>
    </source>
</evidence>
<dbReference type="GO" id="GO:0003746">
    <property type="term" value="F:translation elongation factor activity"/>
    <property type="evidence" value="ECO:0007669"/>
    <property type="project" value="UniProtKB-KW"/>
</dbReference>
<dbReference type="EMBL" id="JACPUR010000030">
    <property type="protein sequence ID" value="MBI3128411.1"/>
    <property type="molecule type" value="Genomic_DNA"/>
</dbReference>
<protein>
    <submittedName>
        <fullName evidence="1">Translation elongation factor-like protein</fullName>
    </submittedName>
</protein>
<dbReference type="Proteomes" id="UP000782312">
    <property type="component" value="Unassembled WGS sequence"/>
</dbReference>
<evidence type="ECO:0000313" key="1">
    <source>
        <dbReference type="EMBL" id="MBI3128411.1"/>
    </source>
</evidence>